<dbReference type="RefSeq" id="WP_269360163.1">
    <property type="nucleotide sequence ID" value="NZ_JAPWHE010000014.1"/>
</dbReference>
<dbReference type="EMBL" id="JAPWHE010000014">
    <property type="protein sequence ID" value="MCZ4331051.1"/>
    <property type="molecule type" value="Genomic_DNA"/>
</dbReference>
<dbReference type="Proteomes" id="UP001068379">
    <property type="component" value="Unassembled WGS sequence"/>
</dbReference>
<feature type="domain" description="DUF551" evidence="1">
    <location>
        <begin position="52"/>
        <end position="113"/>
    </location>
</feature>
<evidence type="ECO:0000259" key="1">
    <source>
        <dbReference type="Pfam" id="PF04448"/>
    </source>
</evidence>
<name>A0ABT4M6V2_9BURK</name>
<sequence length="122" mass="13373">MTINTQKLRDLLAILEDDVGAVPILLDHIEAQSAEIARLNAIQAWQPIETAPKDGTAILLGSSDGAWIAKYDPVYPSGYRPKNPWFSLMLNRDYMGRVPNAKPTHWMSLPAAPSALSGESKC</sequence>
<proteinExistence type="predicted"/>
<evidence type="ECO:0000313" key="2">
    <source>
        <dbReference type="EMBL" id="MCZ4331051.1"/>
    </source>
</evidence>
<organism evidence="2 3">
    <name type="scientific">Castellaniella denitrificans</name>
    <dbReference type="NCBI Taxonomy" id="56119"/>
    <lineage>
        <taxon>Bacteria</taxon>
        <taxon>Pseudomonadati</taxon>
        <taxon>Pseudomonadota</taxon>
        <taxon>Betaproteobacteria</taxon>
        <taxon>Burkholderiales</taxon>
        <taxon>Alcaligenaceae</taxon>
        <taxon>Castellaniella</taxon>
    </lineage>
</organism>
<evidence type="ECO:0000313" key="3">
    <source>
        <dbReference type="Proteomes" id="UP001068379"/>
    </source>
</evidence>
<reference evidence="2" key="1">
    <citation type="submission" date="2022-12" db="EMBL/GenBank/DDBJ databases">
        <title>Bacterial isolates from different developmental stages of Nematostella vectensis.</title>
        <authorList>
            <person name="Fraune S."/>
        </authorList>
    </citation>
    <scope>NUCLEOTIDE SEQUENCE</scope>
    <source>
        <strain evidence="2">G21619-S1</strain>
    </source>
</reference>
<keyword evidence="3" id="KW-1185">Reference proteome</keyword>
<accession>A0ABT4M6V2</accession>
<protein>
    <submittedName>
        <fullName evidence="2">DUF551 domain-containing protein</fullName>
    </submittedName>
</protein>
<comment type="caution">
    <text evidence="2">The sequence shown here is derived from an EMBL/GenBank/DDBJ whole genome shotgun (WGS) entry which is preliminary data.</text>
</comment>
<gene>
    <name evidence="2" type="ORF">O4H32_13965</name>
</gene>
<dbReference type="InterPro" id="IPR007539">
    <property type="entry name" value="DUF551"/>
</dbReference>
<dbReference type="Pfam" id="PF04448">
    <property type="entry name" value="DUF551"/>
    <property type="match status" value="1"/>
</dbReference>